<geneLocation type="plasmid" evidence="1 2">
    <name>pYZ5</name>
</geneLocation>
<gene>
    <name evidence="1" type="ORF">A6A40_25105</name>
</gene>
<evidence type="ECO:0000313" key="2">
    <source>
        <dbReference type="Proteomes" id="UP000077405"/>
    </source>
</evidence>
<protein>
    <submittedName>
        <fullName evidence="1">Uncharacterized protein</fullName>
    </submittedName>
</protein>
<dbReference type="EMBL" id="CP028906">
    <property type="protein sequence ID" value="AWB08319.1"/>
    <property type="molecule type" value="Genomic_DNA"/>
</dbReference>
<dbReference type="AlphaFoldDB" id="A0A2R4VV53"/>
<name>A0A2R4VV53_9PROT</name>
<reference evidence="1 2" key="1">
    <citation type="submission" date="2018-04" db="EMBL/GenBank/DDBJ databases">
        <title>Complete genome sequence of the nitrogen-fixing bacterium Azospirillum humicireducens type strain SgZ-5.</title>
        <authorList>
            <person name="Yu Z."/>
        </authorList>
    </citation>
    <scope>NUCLEOTIDE SEQUENCE [LARGE SCALE GENOMIC DNA]</scope>
    <source>
        <strain evidence="1 2">SgZ-5</strain>
        <plasmid evidence="1 2">pYZ5</plasmid>
    </source>
</reference>
<keyword evidence="1" id="KW-0614">Plasmid</keyword>
<keyword evidence="2" id="KW-1185">Reference proteome</keyword>
<dbReference type="Proteomes" id="UP000077405">
    <property type="component" value="Plasmid pYZ5"/>
</dbReference>
<sequence length="351" mass="39749">MNECASVIMPLDFPQSKRRLAGERLSFDEALDKTENSLKFIVREHSRRPNEIIANVVQGATMAEQEIWLQRLKGYSTDAWALPWRLHESVQSTLQLLVRMDEMGLFKTCRYLHFFGVSRLHFAGALTLIMRAMRQKYPELVITYDSAAPLTIAATCGQAYTTWHIERFRGKRAPDMRDEGEKDIGTFTFSHTPVPADISFRGSDDRFPALTSPLGLQLTVGDLCIREQPTDNGGAWDELSTSLVAAHNVYVHVLALTQLNALMDQELKSRPTMALSHVFADFRSIVDRVFSPGTSSAKAMNALYSGKDVLQFFDRKNEAKLFDIKQGELPDWSSTDLEEFPELTELPLMHE</sequence>
<accession>A0A2R4VV53</accession>
<organism evidence="1 2">
    <name type="scientific">Azospirillum humicireducens</name>
    <dbReference type="NCBI Taxonomy" id="1226968"/>
    <lineage>
        <taxon>Bacteria</taxon>
        <taxon>Pseudomonadati</taxon>
        <taxon>Pseudomonadota</taxon>
        <taxon>Alphaproteobacteria</taxon>
        <taxon>Rhodospirillales</taxon>
        <taxon>Azospirillaceae</taxon>
        <taxon>Azospirillum</taxon>
    </lineage>
</organism>
<evidence type="ECO:0000313" key="1">
    <source>
        <dbReference type="EMBL" id="AWB08319.1"/>
    </source>
</evidence>
<proteinExistence type="predicted"/>
<dbReference type="KEGG" id="ahu:A6A40_25105"/>